<evidence type="ECO:0000313" key="1">
    <source>
        <dbReference type="EMBL" id="SPO58798.1"/>
    </source>
</evidence>
<gene>
    <name evidence="1" type="ORF">JV551A3_V1_280003</name>
</gene>
<accession>A0AAQ1P401</accession>
<dbReference type="Proteomes" id="UP000294335">
    <property type="component" value="Unassembled WGS sequence"/>
</dbReference>
<organism evidence="1 2">
    <name type="scientific">Pseudomonas inefficax</name>
    <dbReference type="NCBI Taxonomy" id="2078786"/>
    <lineage>
        <taxon>Bacteria</taxon>
        <taxon>Pseudomonadati</taxon>
        <taxon>Pseudomonadota</taxon>
        <taxon>Gammaproteobacteria</taxon>
        <taxon>Pseudomonadales</taxon>
        <taxon>Pseudomonadaceae</taxon>
        <taxon>Pseudomonas</taxon>
    </lineage>
</organism>
<sequence length="80" mass="7758">MAACAGLFAAKAAPTGFDTGYEASAILVGAGLPAITGAAGAMHRVACFAGLPAPTITALASRSRSTCGSGRAREEARTGC</sequence>
<comment type="caution">
    <text evidence="1">The sequence shown here is derived from an EMBL/GenBank/DDBJ whole genome shotgun (WGS) entry which is preliminary data.</text>
</comment>
<keyword evidence="2" id="KW-1185">Reference proteome</keyword>
<proteinExistence type="predicted"/>
<name>A0AAQ1P401_9PSED</name>
<protein>
    <submittedName>
        <fullName evidence="1">Uncharacterized protein</fullName>
    </submittedName>
</protein>
<dbReference type="EMBL" id="OPYN01000028">
    <property type="protein sequence ID" value="SPO58798.1"/>
    <property type="molecule type" value="Genomic_DNA"/>
</dbReference>
<evidence type="ECO:0000313" key="2">
    <source>
        <dbReference type="Proteomes" id="UP000294335"/>
    </source>
</evidence>
<dbReference type="AlphaFoldDB" id="A0AAQ1P401"/>
<reference evidence="1 2" key="1">
    <citation type="submission" date="2018-02" db="EMBL/GenBank/DDBJ databases">
        <authorList>
            <person name="Dubost A."/>
        </authorList>
    </citation>
    <scope>NUCLEOTIDE SEQUENCE [LARGE SCALE GENOMIC DNA]</scope>
    <source>
        <strain evidence="2">JV551A3</strain>
    </source>
</reference>